<gene>
    <name evidence="2" type="ORF">NCTC9073_04023</name>
</gene>
<name>A0A2X1NDF3_ECOLX</name>
<reference evidence="2 3" key="1">
    <citation type="submission" date="2018-06" db="EMBL/GenBank/DDBJ databases">
        <authorList>
            <consortium name="Pathogen Informatics"/>
            <person name="Doyle S."/>
        </authorList>
    </citation>
    <scope>NUCLEOTIDE SEQUENCE [LARGE SCALE GENOMIC DNA]</scope>
    <source>
        <strain evidence="2 3">NCTC9073</strain>
    </source>
</reference>
<keyword evidence="1" id="KW-0472">Membrane</keyword>
<keyword evidence="1" id="KW-0812">Transmembrane</keyword>
<keyword evidence="1" id="KW-1133">Transmembrane helix</keyword>
<organism evidence="2 3">
    <name type="scientific">Escherichia coli</name>
    <dbReference type="NCBI Taxonomy" id="562"/>
    <lineage>
        <taxon>Bacteria</taxon>
        <taxon>Pseudomonadati</taxon>
        <taxon>Pseudomonadota</taxon>
        <taxon>Gammaproteobacteria</taxon>
        <taxon>Enterobacterales</taxon>
        <taxon>Enterobacteriaceae</taxon>
        <taxon>Escherichia</taxon>
    </lineage>
</organism>
<evidence type="ECO:0000256" key="1">
    <source>
        <dbReference type="SAM" id="Phobius"/>
    </source>
</evidence>
<feature type="transmembrane region" description="Helical" evidence="1">
    <location>
        <begin position="54"/>
        <end position="72"/>
    </location>
</feature>
<feature type="transmembrane region" description="Helical" evidence="1">
    <location>
        <begin position="6"/>
        <end position="25"/>
    </location>
</feature>
<proteinExistence type="predicted"/>
<dbReference type="AlphaFoldDB" id="A0A2X1NDF3"/>
<accession>A0A2X1NDF3</accession>
<dbReference type="EMBL" id="UASD01000008">
    <property type="protein sequence ID" value="SPX12647.1"/>
    <property type="molecule type" value="Genomic_DNA"/>
</dbReference>
<protein>
    <submittedName>
        <fullName evidence="2">Uncharacterized protein</fullName>
    </submittedName>
</protein>
<evidence type="ECO:0000313" key="3">
    <source>
        <dbReference type="Proteomes" id="UP000250780"/>
    </source>
</evidence>
<evidence type="ECO:0000313" key="2">
    <source>
        <dbReference type="EMBL" id="SPX12647.1"/>
    </source>
</evidence>
<sequence>MTPRLFFALAIFLGSYLPLSMILLMQDLDNKKLKGNICFNFFDFRNMPSSTSKTIPISEFVSCLFSLLYFFMVCFEPC</sequence>
<dbReference type="Proteomes" id="UP000250780">
    <property type="component" value="Unassembled WGS sequence"/>
</dbReference>